<evidence type="ECO:0000256" key="1">
    <source>
        <dbReference type="ARBA" id="ARBA00004370"/>
    </source>
</evidence>
<organism evidence="7 8">
    <name type="scientific">Rhodovarius crocodyli</name>
    <dbReference type="NCBI Taxonomy" id="1979269"/>
    <lineage>
        <taxon>Bacteria</taxon>
        <taxon>Pseudomonadati</taxon>
        <taxon>Pseudomonadota</taxon>
        <taxon>Alphaproteobacteria</taxon>
        <taxon>Acetobacterales</taxon>
        <taxon>Roseomonadaceae</taxon>
        <taxon>Rhodovarius</taxon>
    </lineage>
</organism>
<gene>
    <name evidence="7" type="ORF">EOD42_09275</name>
</gene>
<comment type="subcellular location">
    <subcellularLocation>
        <location evidence="6">Cell membrane</location>
        <topology evidence="6">Multi-pass membrane protein</topology>
    </subcellularLocation>
    <subcellularLocation>
        <location evidence="1">Membrane</location>
    </subcellularLocation>
</comment>
<dbReference type="EMBL" id="SACL01000003">
    <property type="protein sequence ID" value="RVT96600.1"/>
    <property type="molecule type" value="Genomic_DNA"/>
</dbReference>
<comment type="caution">
    <text evidence="7">The sequence shown here is derived from an EMBL/GenBank/DDBJ whole genome shotgun (WGS) entry which is preliminary data.</text>
</comment>
<comment type="caution">
    <text evidence="6">Lacks conserved residue(s) required for the propagation of feature annotation.</text>
</comment>
<name>A0A437MG12_9PROT</name>
<feature type="transmembrane region" description="Helical" evidence="6">
    <location>
        <begin position="201"/>
        <end position="222"/>
    </location>
</feature>
<dbReference type="AlphaFoldDB" id="A0A437MG12"/>
<dbReference type="PANTHER" id="PTHR23427">
    <property type="entry name" value="SURFEIT LOCUS PROTEIN"/>
    <property type="match status" value="1"/>
</dbReference>
<dbReference type="Proteomes" id="UP000282957">
    <property type="component" value="Unassembled WGS sequence"/>
</dbReference>
<keyword evidence="8" id="KW-1185">Reference proteome</keyword>
<keyword evidence="6" id="KW-1003">Cell membrane</keyword>
<evidence type="ECO:0000256" key="2">
    <source>
        <dbReference type="ARBA" id="ARBA00007165"/>
    </source>
</evidence>
<evidence type="ECO:0000313" key="7">
    <source>
        <dbReference type="EMBL" id="RVT96600.1"/>
    </source>
</evidence>
<comment type="similarity">
    <text evidence="2 6">Belongs to the SURF1 family.</text>
</comment>
<dbReference type="GO" id="GO:0005886">
    <property type="term" value="C:plasma membrane"/>
    <property type="evidence" value="ECO:0007669"/>
    <property type="project" value="UniProtKB-SubCell"/>
</dbReference>
<sequence length="226" mass="24829">MLRRVLLGGGLLLAAALFTWLGTWQIERRAWKHALIDQVEFGLRTAPVQAFGPGNWDHVDRRDAYRRLTVTGEFLHDRETLVRATTELGSGYWVITPLRTPAFTVLVNRGFVDPAHRDPATRPAPGGATVIGLLRLSEPGGGFLRSNNPADNLWYSRDVPAIAAARGLGQVAPYFIDSEARDQAGYPVGGLTVIRFADNHLVYALTWFGMAVLSLVGFGLVLRRAP</sequence>
<evidence type="ECO:0000256" key="5">
    <source>
        <dbReference type="ARBA" id="ARBA00023136"/>
    </source>
</evidence>
<keyword evidence="5 6" id="KW-0472">Membrane</keyword>
<reference evidence="7 8" key="1">
    <citation type="submission" date="2019-01" db="EMBL/GenBank/DDBJ databases">
        <authorList>
            <person name="Chen W.-M."/>
        </authorList>
    </citation>
    <scope>NUCLEOTIDE SEQUENCE [LARGE SCALE GENOMIC DNA]</scope>
    <source>
        <strain evidence="7 8">CCP-6</strain>
    </source>
</reference>
<dbReference type="PROSITE" id="PS50895">
    <property type="entry name" value="SURF1"/>
    <property type="match status" value="1"/>
</dbReference>
<accession>A0A437MG12</accession>
<dbReference type="Pfam" id="PF02104">
    <property type="entry name" value="SURF1"/>
    <property type="match status" value="1"/>
</dbReference>
<keyword evidence="3 6" id="KW-0812">Transmembrane</keyword>
<dbReference type="InterPro" id="IPR002994">
    <property type="entry name" value="Surf1/Shy1"/>
</dbReference>
<dbReference type="OrthoDB" id="6079986at2"/>
<dbReference type="PANTHER" id="PTHR23427:SF2">
    <property type="entry name" value="SURFEIT LOCUS PROTEIN 1"/>
    <property type="match status" value="1"/>
</dbReference>
<evidence type="ECO:0000313" key="8">
    <source>
        <dbReference type="Proteomes" id="UP000282957"/>
    </source>
</evidence>
<evidence type="ECO:0000256" key="3">
    <source>
        <dbReference type="ARBA" id="ARBA00022692"/>
    </source>
</evidence>
<proteinExistence type="inferred from homology"/>
<dbReference type="InterPro" id="IPR045214">
    <property type="entry name" value="Surf1/Surf4"/>
</dbReference>
<evidence type="ECO:0000256" key="4">
    <source>
        <dbReference type="ARBA" id="ARBA00022989"/>
    </source>
</evidence>
<protein>
    <recommendedName>
        <fullName evidence="6">SURF1-like protein</fullName>
    </recommendedName>
</protein>
<evidence type="ECO:0000256" key="6">
    <source>
        <dbReference type="RuleBase" id="RU363076"/>
    </source>
</evidence>
<dbReference type="CDD" id="cd06662">
    <property type="entry name" value="SURF1"/>
    <property type="match status" value="1"/>
</dbReference>
<keyword evidence="4 6" id="KW-1133">Transmembrane helix</keyword>